<keyword evidence="11" id="KW-1185">Reference proteome</keyword>
<dbReference type="GO" id="GO:0000156">
    <property type="term" value="F:phosphorelay response regulator activity"/>
    <property type="evidence" value="ECO:0007669"/>
    <property type="project" value="TreeGrafter"/>
</dbReference>
<evidence type="ECO:0000256" key="5">
    <source>
        <dbReference type="ARBA" id="ARBA00023163"/>
    </source>
</evidence>
<dbReference type="SMART" id="SM00448">
    <property type="entry name" value="REC"/>
    <property type="match status" value="1"/>
</dbReference>
<proteinExistence type="predicted"/>
<dbReference type="AlphaFoldDB" id="A0A2N1J1I5"/>
<dbReference type="PANTHER" id="PTHR48111">
    <property type="entry name" value="REGULATOR OF RPOS"/>
    <property type="match status" value="1"/>
</dbReference>
<keyword evidence="4 7" id="KW-0238">DNA-binding</keyword>
<dbReference type="EMBL" id="NXIF01000035">
    <property type="protein sequence ID" value="PKI80420.1"/>
    <property type="molecule type" value="Genomic_DNA"/>
</dbReference>
<dbReference type="Proteomes" id="UP000233248">
    <property type="component" value="Unassembled WGS sequence"/>
</dbReference>
<accession>A0A2N1J1I5</accession>
<dbReference type="SUPFAM" id="SSF52172">
    <property type="entry name" value="CheY-like"/>
    <property type="match status" value="1"/>
</dbReference>
<evidence type="ECO:0000313" key="10">
    <source>
        <dbReference type="EMBL" id="PKI80420.1"/>
    </source>
</evidence>
<feature type="domain" description="Response regulatory" evidence="8">
    <location>
        <begin position="2"/>
        <end position="117"/>
    </location>
</feature>
<dbReference type="Gene3D" id="1.10.10.10">
    <property type="entry name" value="Winged helix-like DNA-binding domain superfamily/Winged helix DNA-binding domain"/>
    <property type="match status" value="1"/>
</dbReference>
<keyword evidence="2" id="KW-0902">Two-component regulatory system</keyword>
<dbReference type="PANTHER" id="PTHR48111:SF21">
    <property type="entry name" value="DNA-BINDING DUAL MASTER TRANSCRIPTIONAL REGULATOR RPAA"/>
    <property type="match status" value="1"/>
</dbReference>
<evidence type="ECO:0000259" key="9">
    <source>
        <dbReference type="PROSITE" id="PS51755"/>
    </source>
</evidence>
<dbReference type="InterPro" id="IPR039420">
    <property type="entry name" value="WalR-like"/>
</dbReference>
<dbReference type="OrthoDB" id="8912111at2"/>
<protein>
    <submittedName>
        <fullName evidence="10">DNA-binding response regulator</fullName>
    </submittedName>
</protein>
<dbReference type="PROSITE" id="PS51755">
    <property type="entry name" value="OMPR_PHOB"/>
    <property type="match status" value="1"/>
</dbReference>
<organism evidence="10 11">
    <name type="scientific">Malaciobacter halophilus</name>
    <dbReference type="NCBI Taxonomy" id="197482"/>
    <lineage>
        <taxon>Bacteria</taxon>
        <taxon>Pseudomonadati</taxon>
        <taxon>Campylobacterota</taxon>
        <taxon>Epsilonproteobacteria</taxon>
        <taxon>Campylobacterales</taxon>
        <taxon>Arcobacteraceae</taxon>
        <taxon>Malaciobacter</taxon>
    </lineage>
</organism>
<dbReference type="InterPro" id="IPR036388">
    <property type="entry name" value="WH-like_DNA-bd_sf"/>
</dbReference>
<dbReference type="KEGG" id="ahs:AHALO_1818"/>
<dbReference type="GO" id="GO:0000976">
    <property type="term" value="F:transcription cis-regulatory region binding"/>
    <property type="evidence" value="ECO:0007669"/>
    <property type="project" value="TreeGrafter"/>
</dbReference>
<dbReference type="Pfam" id="PF00486">
    <property type="entry name" value="Trans_reg_C"/>
    <property type="match status" value="1"/>
</dbReference>
<dbReference type="PROSITE" id="PS50110">
    <property type="entry name" value="RESPONSE_REGULATORY"/>
    <property type="match status" value="1"/>
</dbReference>
<dbReference type="CDD" id="cd00383">
    <property type="entry name" value="trans_reg_C"/>
    <property type="match status" value="1"/>
</dbReference>
<gene>
    <name evidence="10" type="ORF">CP960_09430</name>
</gene>
<evidence type="ECO:0000256" key="6">
    <source>
        <dbReference type="PROSITE-ProRule" id="PRU00169"/>
    </source>
</evidence>
<dbReference type="InterPro" id="IPR011006">
    <property type="entry name" value="CheY-like_superfamily"/>
</dbReference>
<feature type="DNA-binding region" description="OmpR/PhoB-type" evidence="7">
    <location>
        <begin position="126"/>
        <end position="219"/>
    </location>
</feature>
<evidence type="ECO:0000259" key="8">
    <source>
        <dbReference type="PROSITE" id="PS50110"/>
    </source>
</evidence>
<dbReference type="InterPro" id="IPR001789">
    <property type="entry name" value="Sig_transdc_resp-reg_receiver"/>
</dbReference>
<feature type="modified residue" description="4-aspartylphosphate" evidence="6">
    <location>
        <position position="51"/>
    </location>
</feature>
<dbReference type="RefSeq" id="WP_101185166.1">
    <property type="nucleotide sequence ID" value="NZ_CP031218.1"/>
</dbReference>
<evidence type="ECO:0000256" key="1">
    <source>
        <dbReference type="ARBA" id="ARBA00022553"/>
    </source>
</evidence>
<dbReference type="GO" id="GO:0006355">
    <property type="term" value="P:regulation of DNA-templated transcription"/>
    <property type="evidence" value="ECO:0007669"/>
    <property type="project" value="InterPro"/>
</dbReference>
<reference evidence="10 11" key="1">
    <citation type="submission" date="2017-09" db="EMBL/GenBank/DDBJ databases">
        <title>Genomics of the genus Arcobacter.</title>
        <authorList>
            <person name="Perez-Cataluna A."/>
            <person name="Figueras M.J."/>
            <person name="Salas-Masso N."/>
        </authorList>
    </citation>
    <scope>NUCLEOTIDE SEQUENCE [LARGE SCALE GENOMIC DNA]</scope>
    <source>
        <strain evidence="10 11">DSM 18005</strain>
    </source>
</reference>
<dbReference type="Pfam" id="PF00072">
    <property type="entry name" value="Response_reg"/>
    <property type="match status" value="1"/>
</dbReference>
<name>A0A2N1J1I5_9BACT</name>
<dbReference type="InterPro" id="IPR001867">
    <property type="entry name" value="OmpR/PhoB-type_DNA-bd"/>
</dbReference>
<dbReference type="GO" id="GO:0032993">
    <property type="term" value="C:protein-DNA complex"/>
    <property type="evidence" value="ECO:0007669"/>
    <property type="project" value="TreeGrafter"/>
</dbReference>
<keyword evidence="3" id="KW-0805">Transcription regulation</keyword>
<dbReference type="GO" id="GO:0005829">
    <property type="term" value="C:cytosol"/>
    <property type="evidence" value="ECO:0007669"/>
    <property type="project" value="TreeGrafter"/>
</dbReference>
<evidence type="ECO:0000313" key="11">
    <source>
        <dbReference type="Proteomes" id="UP000233248"/>
    </source>
</evidence>
<evidence type="ECO:0000256" key="7">
    <source>
        <dbReference type="PROSITE-ProRule" id="PRU01091"/>
    </source>
</evidence>
<comment type="caution">
    <text evidence="10">The sequence shown here is derived from an EMBL/GenBank/DDBJ whole genome shotgun (WGS) entry which is preliminary data.</text>
</comment>
<keyword evidence="1 6" id="KW-0597">Phosphoprotein</keyword>
<feature type="domain" description="OmpR/PhoB-type" evidence="9">
    <location>
        <begin position="126"/>
        <end position="219"/>
    </location>
</feature>
<evidence type="ECO:0000256" key="2">
    <source>
        <dbReference type="ARBA" id="ARBA00023012"/>
    </source>
</evidence>
<dbReference type="CDD" id="cd17574">
    <property type="entry name" value="REC_OmpR"/>
    <property type="match status" value="1"/>
</dbReference>
<keyword evidence="5" id="KW-0804">Transcription</keyword>
<evidence type="ECO:0000256" key="3">
    <source>
        <dbReference type="ARBA" id="ARBA00023015"/>
    </source>
</evidence>
<sequence>MKVLLLEDDSALSDLLSFHLEDKGYEVELKTNGQDALEYLIDNRVDFALLDINTPGITGLEVLKTLREDYKDNTPIIVLTAYQDSKHLKESFENGVDDYIKKPFDLEELDQRIMKLCKIFLIEHNEEIILSENISFYPNSCELKINNKIKKLALKERDILRYFYCHKNRVISSEELLQNVWAYEEMPTDATIRVYIKNLRELLGKDRIKTIRAIGYKFE</sequence>
<evidence type="ECO:0000256" key="4">
    <source>
        <dbReference type="ARBA" id="ARBA00023125"/>
    </source>
</evidence>
<dbReference type="Gene3D" id="3.40.50.2300">
    <property type="match status" value="1"/>
</dbReference>
<dbReference type="SMART" id="SM00862">
    <property type="entry name" value="Trans_reg_C"/>
    <property type="match status" value="1"/>
</dbReference>